<evidence type="ECO:0000256" key="2">
    <source>
        <dbReference type="ARBA" id="ARBA00004123"/>
    </source>
</evidence>
<dbReference type="InterPro" id="IPR045249">
    <property type="entry name" value="HARBI1-like"/>
</dbReference>
<evidence type="ECO:0000256" key="5">
    <source>
        <dbReference type="ARBA" id="ARBA00022723"/>
    </source>
</evidence>
<dbReference type="Proteomes" id="UP000299102">
    <property type="component" value="Unassembled WGS sequence"/>
</dbReference>
<dbReference type="EMBL" id="BGZK01000751">
    <property type="protein sequence ID" value="GBP59073.1"/>
    <property type="molecule type" value="Genomic_DNA"/>
</dbReference>
<evidence type="ECO:0000256" key="3">
    <source>
        <dbReference type="ARBA" id="ARBA00006958"/>
    </source>
</evidence>
<reference evidence="9 10" key="1">
    <citation type="journal article" date="2019" name="Commun. Biol.">
        <title>The bagworm genome reveals a unique fibroin gene that provides high tensile strength.</title>
        <authorList>
            <person name="Kono N."/>
            <person name="Nakamura H."/>
            <person name="Ohtoshi R."/>
            <person name="Tomita M."/>
            <person name="Numata K."/>
            <person name="Arakawa K."/>
        </authorList>
    </citation>
    <scope>NUCLEOTIDE SEQUENCE [LARGE SCALE GENOMIC DNA]</scope>
</reference>
<dbReference type="OrthoDB" id="2668416at2759"/>
<dbReference type="PANTHER" id="PTHR22930:SF269">
    <property type="entry name" value="NUCLEASE HARBI1-LIKE PROTEIN"/>
    <property type="match status" value="1"/>
</dbReference>
<dbReference type="PANTHER" id="PTHR22930">
    <property type="match status" value="1"/>
</dbReference>
<gene>
    <name evidence="9" type="ORF">EVAR_39159_1</name>
</gene>
<dbReference type="GO" id="GO:0005634">
    <property type="term" value="C:nucleus"/>
    <property type="evidence" value="ECO:0007669"/>
    <property type="project" value="UniProtKB-SubCell"/>
</dbReference>
<dbReference type="AlphaFoldDB" id="A0A4C1X7C2"/>
<dbReference type="GO" id="GO:0016787">
    <property type="term" value="F:hydrolase activity"/>
    <property type="evidence" value="ECO:0007669"/>
    <property type="project" value="UniProtKB-KW"/>
</dbReference>
<comment type="caution">
    <text evidence="9">The sequence shown here is derived from an EMBL/GenBank/DDBJ whole genome shotgun (WGS) entry which is preliminary data.</text>
</comment>
<dbReference type="Pfam" id="PF13359">
    <property type="entry name" value="DDE_Tnp_4"/>
    <property type="match status" value="1"/>
</dbReference>
<keyword evidence="10" id="KW-1185">Reference proteome</keyword>
<dbReference type="InterPro" id="IPR027806">
    <property type="entry name" value="HARBI1_dom"/>
</dbReference>
<keyword evidence="6" id="KW-0378">Hydrolase</keyword>
<dbReference type="GO" id="GO:0046872">
    <property type="term" value="F:metal ion binding"/>
    <property type="evidence" value="ECO:0007669"/>
    <property type="project" value="UniProtKB-KW"/>
</dbReference>
<accession>A0A4C1X7C2</accession>
<comment type="cofactor">
    <cofactor evidence="1">
        <name>a divalent metal cation</name>
        <dbReference type="ChEBI" id="CHEBI:60240"/>
    </cofactor>
</comment>
<protein>
    <submittedName>
        <fullName evidence="9">Protein ALP1-like</fullName>
    </submittedName>
</protein>
<sequence>MKIPDNESKWLEIAKSFDMKANFPHYLGAVDGKHIRVVKPNNSGSMYFNYKDYFSFVLLAVVDAEYRFIFMSVGSYGKECDSSIFKESTMWKKLNDGSLNIPKPRPLHATLQNDMPYVLVSDEAFPLSTNLLRPFGGTHLDHMKKIFNYRLSRARRYSYRNCKSMYSITQFCKRKGLNFEDIQYAAENPMQEQVQLQNCNPRGGPIANDIRSEFANYFISTIGSVPWQPEAHG</sequence>
<evidence type="ECO:0000256" key="1">
    <source>
        <dbReference type="ARBA" id="ARBA00001968"/>
    </source>
</evidence>
<comment type="similarity">
    <text evidence="3">Belongs to the HARBI1 family.</text>
</comment>
<name>A0A4C1X7C2_EUMVA</name>
<keyword evidence="4" id="KW-0540">Nuclease</keyword>
<keyword evidence="5" id="KW-0479">Metal-binding</keyword>
<evidence type="ECO:0000259" key="8">
    <source>
        <dbReference type="Pfam" id="PF13359"/>
    </source>
</evidence>
<evidence type="ECO:0000313" key="9">
    <source>
        <dbReference type="EMBL" id="GBP59073.1"/>
    </source>
</evidence>
<evidence type="ECO:0000256" key="6">
    <source>
        <dbReference type="ARBA" id="ARBA00022801"/>
    </source>
</evidence>
<proteinExistence type="inferred from homology"/>
<dbReference type="GO" id="GO:0004518">
    <property type="term" value="F:nuclease activity"/>
    <property type="evidence" value="ECO:0007669"/>
    <property type="project" value="UniProtKB-KW"/>
</dbReference>
<evidence type="ECO:0000313" key="10">
    <source>
        <dbReference type="Proteomes" id="UP000299102"/>
    </source>
</evidence>
<organism evidence="9 10">
    <name type="scientific">Eumeta variegata</name>
    <name type="common">Bagworm moth</name>
    <name type="synonym">Eumeta japonica</name>
    <dbReference type="NCBI Taxonomy" id="151549"/>
    <lineage>
        <taxon>Eukaryota</taxon>
        <taxon>Metazoa</taxon>
        <taxon>Ecdysozoa</taxon>
        <taxon>Arthropoda</taxon>
        <taxon>Hexapoda</taxon>
        <taxon>Insecta</taxon>
        <taxon>Pterygota</taxon>
        <taxon>Neoptera</taxon>
        <taxon>Endopterygota</taxon>
        <taxon>Lepidoptera</taxon>
        <taxon>Glossata</taxon>
        <taxon>Ditrysia</taxon>
        <taxon>Tineoidea</taxon>
        <taxon>Psychidae</taxon>
        <taxon>Oiketicinae</taxon>
        <taxon>Eumeta</taxon>
    </lineage>
</organism>
<evidence type="ECO:0000256" key="7">
    <source>
        <dbReference type="ARBA" id="ARBA00023242"/>
    </source>
</evidence>
<feature type="domain" description="DDE Tnp4" evidence="8">
    <location>
        <begin position="30"/>
        <end position="158"/>
    </location>
</feature>
<evidence type="ECO:0000256" key="4">
    <source>
        <dbReference type="ARBA" id="ARBA00022722"/>
    </source>
</evidence>
<keyword evidence="7" id="KW-0539">Nucleus</keyword>
<comment type="subcellular location">
    <subcellularLocation>
        <location evidence="2">Nucleus</location>
    </subcellularLocation>
</comment>
<dbReference type="STRING" id="151549.A0A4C1X7C2"/>